<proteinExistence type="predicted"/>
<keyword evidence="2" id="KW-1185">Reference proteome</keyword>
<dbReference type="HOGENOM" id="CLU_3329512_0_0_6"/>
<evidence type="ECO:0000313" key="1">
    <source>
        <dbReference type="EMBL" id="AHE66187.1"/>
    </source>
</evidence>
<accession>W0BC34</accession>
<organism evidence="1 2">
    <name type="scientific">Legionella oakridgensis ATCC 33761 = DSM 21215</name>
    <dbReference type="NCBI Taxonomy" id="1268635"/>
    <lineage>
        <taxon>Bacteria</taxon>
        <taxon>Pseudomonadati</taxon>
        <taxon>Pseudomonadota</taxon>
        <taxon>Gammaproteobacteria</taxon>
        <taxon>Legionellales</taxon>
        <taxon>Legionellaceae</taxon>
        <taxon>Legionella</taxon>
    </lineage>
</organism>
<dbReference type="KEGG" id="lok:Loa_00618"/>
<dbReference type="PATRIC" id="fig|1268635.3.peg.610"/>
<name>W0BC34_9GAMM</name>
<gene>
    <name evidence="1" type="ORF">Loa_00618</name>
</gene>
<evidence type="ECO:0000313" key="2">
    <source>
        <dbReference type="Proteomes" id="UP000018838"/>
    </source>
</evidence>
<dbReference type="STRING" id="1268635.Loa_00618"/>
<sequence>MEHMLFYIPHSALKFTNNISSRAHQGIRELFYACQLSL</sequence>
<protein>
    <submittedName>
        <fullName evidence="1">Uncharacterized protein</fullName>
    </submittedName>
</protein>
<dbReference type="Proteomes" id="UP000018838">
    <property type="component" value="Chromosome"/>
</dbReference>
<dbReference type="AlphaFoldDB" id="W0BC34"/>
<dbReference type="EMBL" id="CP004006">
    <property type="protein sequence ID" value="AHE66187.1"/>
    <property type="molecule type" value="Genomic_DNA"/>
</dbReference>
<reference evidence="1 2" key="1">
    <citation type="journal article" date="2013" name="Int. J. Med. Microbiol.">
        <title>Legionella oakridgensis ATCC 33761 genome sequence and phenotypic characterization reveals its replication capacity in amoebae.</title>
        <authorList>
            <person name="Brzuszkiewicz E."/>
            <person name="Schulz T."/>
            <person name="Rydzewski K."/>
            <person name="Daniel R."/>
            <person name="Gillmaier N."/>
            <person name="Dittmann C."/>
            <person name="Holland G."/>
            <person name="Schunder E."/>
            <person name="Lautner M."/>
            <person name="Eisenreich W."/>
            <person name="Luck C."/>
            <person name="Heuner K."/>
        </authorList>
    </citation>
    <scope>NUCLEOTIDE SEQUENCE [LARGE SCALE GENOMIC DNA]</scope>
    <source>
        <strain>OR-10</strain>
        <strain evidence="2">ATCC 33761</strain>
    </source>
</reference>